<comment type="caution">
    <text evidence="2">The sequence shown here is derived from an EMBL/GenBank/DDBJ whole genome shotgun (WGS) entry which is preliminary data.</text>
</comment>
<accession>A0A927B810</accession>
<gene>
    <name evidence="2" type="ORF">IC230_31455</name>
</gene>
<organism evidence="2 3">
    <name type="scientific">Spirosoma validum</name>
    <dbReference type="NCBI Taxonomy" id="2771355"/>
    <lineage>
        <taxon>Bacteria</taxon>
        <taxon>Pseudomonadati</taxon>
        <taxon>Bacteroidota</taxon>
        <taxon>Cytophagia</taxon>
        <taxon>Cytophagales</taxon>
        <taxon>Cytophagaceae</taxon>
        <taxon>Spirosoma</taxon>
    </lineage>
</organism>
<protein>
    <submittedName>
        <fullName evidence="2">Uncharacterized protein</fullName>
    </submittedName>
</protein>
<dbReference type="EMBL" id="JACXAA010000022">
    <property type="protein sequence ID" value="MBD2757429.1"/>
    <property type="molecule type" value="Genomic_DNA"/>
</dbReference>
<dbReference type="RefSeq" id="WP_191043053.1">
    <property type="nucleotide sequence ID" value="NZ_JACXAA010000022.1"/>
</dbReference>
<proteinExistence type="predicted"/>
<evidence type="ECO:0000256" key="1">
    <source>
        <dbReference type="SAM" id="SignalP"/>
    </source>
</evidence>
<sequence length="112" mass="12564">MKLLFFPVGVYLALTLTPAHSQTTTLVSTDSLRLSTVAPQRYDFYYSAHQADAFLKVSIASYALSDRLKRNRFRDKTYTAFVAKGLPVQGGFDDYVLIGSGTIEEIKPDGYW</sequence>
<dbReference type="Proteomes" id="UP000653797">
    <property type="component" value="Unassembled WGS sequence"/>
</dbReference>
<evidence type="ECO:0000313" key="3">
    <source>
        <dbReference type="Proteomes" id="UP000653797"/>
    </source>
</evidence>
<reference evidence="2" key="1">
    <citation type="submission" date="2020-09" db="EMBL/GenBank/DDBJ databases">
        <authorList>
            <person name="Kim M.K."/>
        </authorList>
    </citation>
    <scope>NUCLEOTIDE SEQUENCE</scope>
    <source>
        <strain evidence="2">BT704</strain>
    </source>
</reference>
<feature type="chain" id="PRO_5036758469" evidence="1">
    <location>
        <begin position="22"/>
        <end position="112"/>
    </location>
</feature>
<evidence type="ECO:0000313" key="2">
    <source>
        <dbReference type="EMBL" id="MBD2757429.1"/>
    </source>
</evidence>
<name>A0A927B810_9BACT</name>
<feature type="signal peptide" evidence="1">
    <location>
        <begin position="1"/>
        <end position="21"/>
    </location>
</feature>
<dbReference type="AlphaFoldDB" id="A0A927B810"/>
<keyword evidence="1" id="KW-0732">Signal</keyword>
<keyword evidence="3" id="KW-1185">Reference proteome</keyword>